<dbReference type="GO" id="GO:0003723">
    <property type="term" value="F:RNA binding"/>
    <property type="evidence" value="ECO:0007669"/>
    <property type="project" value="InterPro"/>
</dbReference>
<dbReference type="InterPro" id="IPR013587">
    <property type="entry name" value="Nitrate/nitrite_sensing"/>
</dbReference>
<reference evidence="4" key="1">
    <citation type="submission" date="2016-11" db="EMBL/GenBank/DDBJ databases">
        <authorList>
            <person name="Varghese N."/>
            <person name="Submissions S."/>
        </authorList>
    </citation>
    <scope>NUCLEOTIDE SEQUENCE [LARGE SCALE GENOMIC DNA]</scope>
    <source>
        <strain evidence="4">CGMCC 1.8995</strain>
    </source>
</reference>
<dbReference type="InterPro" id="IPR011006">
    <property type="entry name" value="CheY-like_superfamily"/>
</dbReference>
<dbReference type="STRING" id="634436.SAMN05216361_4001"/>
<proteinExistence type="predicted"/>
<dbReference type="AlphaFoldDB" id="A0A1M5R1J4"/>
<dbReference type="Gene3D" id="1.10.10.10">
    <property type="entry name" value="Winged helix-like DNA-binding domain superfamily/Winged helix DNA-binding domain"/>
    <property type="match status" value="1"/>
</dbReference>
<evidence type="ECO:0000259" key="2">
    <source>
        <dbReference type="PROSITE" id="PS50921"/>
    </source>
</evidence>
<organism evidence="3 4">
    <name type="scientific">Marisediminitalea aggregata</name>
    <dbReference type="NCBI Taxonomy" id="634436"/>
    <lineage>
        <taxon>Bacteria</taxon>
        <taxon>Pseudomonadati</taxon>
        <taxon>Pseudomonadota</taxon>
        <taxon>Gammaproteobacteria</taxon>
        <taxon>Alteromonadales</taxon>
        <taxon>Alteromonadaceae</taxon>
        <taxon>Marisediminitalea</taxon>
    </lineage>
</organism>
<evidence type="ECO:0000313" key="4">
    <source>
        <dbReference type="Proteomes" id="UP000184520"/>
    </source>
</evidence>
<feature type="coiled-coil region" evidence="1">
    <location>
        <begin position="283"/>
        <end position="310"/>
    </location>
</feature>
<gene>
    <name evidence="3" type="ORF">SAMN05216361_4001</name>
</gene>
<dbReference type="InterPro" id="IPR036388">
    <property type="entry name" value="WH-like_DNA-bd_sf"/>
</dbReference>
<dbReference type="SMART" id="SM01012">
    <property type="entry name" value="ANTAR"/>
    <property type="match status" value="1"/>
</dbReference>
<dbReference type="PROSITE" id="PS50921">
    <property type="entry name" value="ANTAR"/>
    <property type="match status" value="1"/>
</dbReference>
<dbReference type="RefSeq" id="WP_073324949.1">
    <property type="nucleotide sequence ID" value="NZ_FQWD01000007.1"/>
</dbReference>
<dbReference type="InterPro" id="IPR005561">
    <property type="entry name" value="ANTAR"/>
</dbReference>
<dbReference type="Proteomes" id="UP000184520">
    <property type="component" value="Unassembled WGS sequence"/>
</dbReference>
<dbReference type="EMBL" id="FQWD01000007">
    <property type="protein sequence ID" value="SHH20021.1"/>
    <property type="molecule type" value="Genomic_DNA"/>
</dbReference>
<feature type="domain" description="ANTAR" evidence="2">
    <location>
        <begin position="362"/>
        <end position="423"/>
    </location>
</feature>
<dbReference type="OrthoDB" id="9782798at2"/>
<evidence type="ECO:0000313" key="3">
    <source>
        <dbReference type="EMBL" id="SHH20021.1"/>
    </source>
</evidence>
<sequence length="428" mass="48329">MGKHSEITKRFLLAAKYQEIQALHHLSSNCRTVEAIKDMIHQLQRERGMSNVFLGSKGDRFTAQRDHQIESSQECEQDLRSLLKSLYLGNHDNGQSMRLLSSITFALQGMDHLPNLREKVSALQVNTLESTNAYCRLIAGLLDVIFEAADVASDPEMTRLLVALFNFMQGKEYAGQERAWGAIGFAESQFDSELCDRITALTESQQQCFETFSNFADAEEQAMWAELANSDIANNIQRLREMICALAKGGDCSPELSEVWYDIATNRIDAMQLIEEHLTARLNKQAELRIKQAEDELRNHELLVASLNNTPAHSGSPFTMLFDASVRGLRGADIREEELSESATLSAHKSFYELIRGQSQRIEEMAGQLTAAKQALNEQKVIDRAKLLLMQQGKISEQQAYRKLQTSAMEQNIRIAELAQRVVQRVEK</sequence>
<keyword evidence="4" id="KW-1185">Reference proteome</keyword>
<dbReference type="SUPFAM" id="SSF52172">
    <property type="entry name" value="CheY-like"/>
    <property type="match status" value="1"/>
</dbReference>
<name>A0A1M5R1J4_9ALTE</name>
<keyword evidence="1" id="KW-0175">Coiled coil</keyword>
<evidence type="ECO:0000256" key="1">
    <source>
        <dbReference type="SAM" id="Coils"/>
    </source>
</evidence>
<dbReference type="Pfam" id="PF08376">
    <property type="entry name" value="NIT"/>
    <property type="match status" value="1"/>
</dbReference>
<accession>A0A1M5R1J4</accession>
<protein>
    <submittedName>
        <fullName evidence="3">ANTAR domain-containing protein</fullName>
    </submittedName>
</protein>
<dbReference type="Pfam" id="PF03861">
    <property type="entry name" value="ANTAR"/>
    <property type="match status" value="1"/>
</dbReference>